<reference evidence="1 2" key="2">
    <citation type="submission" date="2017-09" db="EMBL/GenBank/DDBJ databases">
        <title>Extensive intraspecific genome diversity in a model arbuscular mycorrhizal fungus.</title>
        <authorList>
            <person name="Chen E.C."/>
            <person name="Morin E."/>
            <person name="Beaudet D."/>
            <person name="Noel J."/>
            <person name="Ndikumana S."/>
            <person name="Charron P."/>
            <person name="St-Onge C."/>
            <person name="Giorgi J."/>
            <person name="Grigoriev I.V."/>
            <person name="Roux C."/>
            <person name="Martin F.M."/>
            <person name="Corradi N."/>
        </authorList>
    </citation>
    <scope>NUCLEOTIDE SEQUENCE [LARGE SCALE GENOMIC DNA]</scope>
    <source>
        <strain evidence="1 2">A5</strain>
    </source>
</reference>
<dbReference type="VEuPathDB" id="FungiDB:RhiirA1_486893"/>
<evidence type="ECO:0000313" key="2">
    <source>
        <dbReference type="Proteomes" id="UP000232722"/>
    </source>
</evidence>
<organism evidence="1 2">
    <name type="scientific">Rhizophagus irregularis</name>
    <dbReference type="NCBI Taxonomy" id="588596"/>
    <lineage>
        <taxon>Eukaryota</taxon>
        <taxon>Fungi</taxon>
        <taxon>Fungi incertae sedis</taxon>
        <taxon>Mucoromycota</taxon>
        <taxon>Glomeromycotina</taxon>
        <taxon>Glomeromycetes</taxon>
        <taxon>Glomerales</taxon>
        <taxon>Glomeraceae</taxon>
        <taxon>Rhizophagus</taxon>
    </lineage>
</organism>
<dbReference type="SUPFAM" id="SSF54928">
    <property type="entry name" value="RNA-binding domain, RBD"/>
    <property type="match status" value="1"/>
</dbReference>
<protein>
    <recommendedName>
        <fullName evidence="3">RRM domain-containing protein</fullName>
    </recommendedName>
</protein>
<dbReference type="InterPro" id="IPR035979">
    <property type="entry name" value="RBD_domain_sf"/>
</dbReference>
<reference evidence="1 2" key="1">
    <citation type="submission" date="2016-04" db="EMBL/GenBank/DDBJ databases">
        <title>Genome analyses suggest a sexual origin of heterokaryosis in a supposedly ancient asexual fungus.</title>
        <authorList>
            <person name="Ropars J."/>
            <person name="Sedzielewska K."/>
            <person name="Noel J."/>
            <person name="Charron P."/>
            <person name="Farinelli L."/>
            <person name="Marton T."/>
            <person name="Kruger M."/>
            <person name="Pelin A."/>
            <person name="Brachmann A."/>
            <person name="Corradi N."/>
        </authorList>
    </citation>
    <scope>NUCLEOTIDE SEQUENCE [LARGE SCALE GENOMIC DNA]</scope>
    <source>
        <strain evidence="1 2">A5</strain>
    </source>
</reference>
<name>A0A2N0NAY8_9GLOM</name>
<gene>
    <name evidence="1" type="ORF">RhiirA5_447849</name>
</gene>
<dbReference type="AlphaFoldDB" id="A0A2N0NAY8"/>
<dbReference type="EMBL" id="LLXJ01014077">
    <property type="protein sequence ID" value="PKB91718.1"/>
    <property type="molecule type" value="Genomic_DNA"/>
</dbReference>
<accession>A0A2N0NAY8</accession>
<proteinExistence type="predicted"/>
<dbReference type="GO" id="GO:0003676">
    <property type="term" value="F:nucleic acid binding"/>
    <property type="evidence" value="ECO:0007669"/>
    <property type="project" value="InterPro"/>
</dbReference>
<evidence type="ECO:0000313" key="1">
    <source>
        <dbReference type="EMBL" id="PKB91718.1"/>
    </source>
</evidence>
<comment type="caution">
    <text evidence="1">The sequence shown here is derived from an EMBL/GenBank/DDBJ whole genome shotgun (WGS) entry which is preliminary data.</text>
</comment>
<dbReference type="Proteomes" id="UP000232722">
    <property type="component" value="Unassembled WGS sequence"/>
</dbReference>
<sequence>MLMTDGDRYRGFLSPRRGKEVIDIPLYRKGADVRAAFSNFGNIVKLSLVTKGLYQNAYIQFDSTVASTYFTENSWSHFIYEDAVRVLSLTLPKNERENRPLHCFKLTGLPRKDPGYLI</sequence>
<evidence type="ECO:0008006" key="3">
    <source>
        <dbReference type="Google" id="ProtNLM"/>
    </source>
</evidence>